<evidence type="ECO:0000313" key="2">
    <source>
        <dbReference type="Proteomes" id="UP000708208"/>
    </source>
</evidence>
<dbReference type="Proteomes" id="UP000708208">
    <property type="component" value="Unassembled WGS sequence"/>
</dbReference>
<evidence type="ECO:0000313" key="1">
    <source>
        <dbReference type="EMBL" id="CAG7717556.1"/>
    </source>
</evidence>
<reference evidence="1" key="1">
    <citation type="submission" date="2021-06" db="EMBL/GenBank/DDBJ databases">
        <authorList>
            <person name="Hodson N. C."/>
            <person name="Mongue J. A."/>
            <person name="Jaron S. K."/>
        </authorList>
    </citation>
    <scope>NUCLEOTIDE SEQUENCE</scope>
</reference>
<keyword evidence="2" id="KW-1185">Reference proteome</keyword>
<sequence length="73" mass="8371">MECMMLQCLRMKENSPSEKLRKLWWHSPRMVVFVGGTCTDYVLMVLSADDVLGLEDFVRENCDSGGTKQILID</sequence>
<dbReference type="AlphaFoldDB" id="A0A8J2NLL5"/>
<gene>
    <name evidence="1" type="ORF">AFUS01_LOCUS7012</name>
</gene>
<dbReference type="EMBL" id="CAJVCH010046881">
    <property type="protein sequence ID" value="CAG7717556.1"/>
    <property type="molecule type" value="Genomic_DNA"/>
</dbReference>
<protein>
    <submittedName>
        <fullName evidence="1">Uncharacterized protein</fullName>
    </submittedName>
</protein>
<proteinExistence type="predicted"/>
<accession>A0A8J2NLL5</accession>
<comment type="caution">
    <text evidence="1">The sequence shown here is derived from an EMBL/GenBank/DDBJ whole genome shotgun (WGS) entry which is preliminary data.</text>
</comment>
<name>A0A8J2NLL5_9HEXA</name>
<organism evidence="1 2">
    <name type="scientific">Allacma fusca</name>
    <dbReference type="NCBI Taxonomy" id="39272"/>
    <lineage>
        <taxon>Eukaryota</taxon>
        <taxon>Metazoa</taxon>
        <taxon>Ecdysozoa</taxon>
        <taxon>Arthropoda</taxon>
        <taxon>Hexapoda</taxon>
        <taxon>Collembola</taxon>
        <taxon>Symphypleona</taxon>
        <taxon>Sminthuridae</taxon>
        <taxon>Allacma</taxon>
    </lineage>
</organism>